<evidence type="ECO:0000256" key="1">
    <source>
        <dbReference type="SAM" id="SignalP"/>
    </source>
</evidence>
<dbReference type="RefSeq" id="WP_302042529.1">
    <property type="nucleotide sequence ID" value="NZ_JAUKPO010000085.1"/>
</dbReference>
<proteinExistence type="predicted"/>
<protein>
    <recommendedName>
        <fullName evidence="4">Lipocalin family protein</fullName>
    </recommendedName>
</protein>
<reference evidence="2" key="1">
    <citation type="submission" date="2023-07" db="EMBL/GenBank/DDBJ databases">
        <title>The genome sequence of Rhodocytophaga aerolata KACC 12507.</title>
        <authorList>
            <person name="Zhang X."/>
        </authorList>
    </citation>
    <scope>NUCLEOTIDE SEQUENCE</scope>
    <source>
        <strain evidence="2">KACC 12507</strain>
    </source>
</reference>
<gene>
    <name evidence="2" type="ORF">Q0590_35995</name>
</gene>
<evidence type="ECO:0000313" key="3">
    <source>
        <dbReference type="Proteomes" id="UP001168528"/>
    </source>
</evidence>
<keyword evidence="1" id="KW-0732">Signal</keyword>
<feature type="signal peptide" evidence="1">
    <location>
        <begin position="1"/>
        <end position="20"/>
    </location>
</feature>
<comment type="caution">
    <text evidence="2">The sequence shown here is derived from an EMBL/GenBank/DDBJ whole genome shotgun (WGS) entry which is preliminary data.</text>
</comment>
<feature type="chain" id="PRO_5046037960" description="Lipocalin family protein" evidence="1">
    <location>
        <begin position="21"/>
        <end position="268"/>
    </location>
</feature>
<keyword evidence="3" id="KW-1185">Reference proteome</keyword>
<accession>A0ABT8RHZ7</accession>
<dbReference type="EMBL" id="JAUKPO010000085">
    <property type="protein sequence ID" value="MDO1451732.1"/>
    <property type="molecule type" value="Genomic_DNA"/>
</dbReference>
<organism evidence="2 3">
    <name type="scientific">Rhodocytophaga aerolata</name>
    <dbReference type="NCBI Taxonomy" id="455078"/>
    <lineage>
        <taxon>Bacteria</taxon>
        <taxon>Pseudomonadati</taxon>
        <taxon>Bacteroidota</taxon>
        <taxon>Cytophagia</taxon>
        <taxon>Cytophagales</taxon>
        <taxon>Rhodocytophagaceae</taxon>
        <taxon>Rhodocytophaga</taxon>
    </lineage>
</organism>
<evidence type="ECO:0000313" key="2">
    <source>
        <dbReference type="EMBL" id="MDO1451732.1"/>
    </source>
</evidence>
<name>A0ABT8RHZ7_9BACT</name>
<evidence type="ECO:0008006" key="4">
    <source>
        <dbReference type="Google" id="ProtNLM"/>
    </source>
</evidence>
<dbReference type="Proteomes" id="UP001168528">
    <property type="component" value="Unassembled WGS sequence"/>
</dbReference>
<sequence length="268" mass="30464">MSAKLFTIIILCCCSIQLLAQPHVGVWELEKILVKDSKGKVVEEDIFINRARQVKVLTPTHFMFIAEKIDSLDNTKSYFRRSVAGRYQIQDGKYHEYFDYSTRKEDKLGQKSDDMAIKLEAGKLIQIGDAGKDEKGVRYTWEEVYQKIDLPAQDHTTVGAWEEQTDTYRAMRIITPTHLFEIATSKDGKEIKGVVGATYIKKGDDFIHTFIYGLDKSRNQTSVAKRKMEGDRLITSGRIKDASGKDIGQFTRTFTRVGSKTVKTASTK</sequence>